<proteinExistence type="predicted"/>
<keyword evidence="1" id="KW-0812">Transmembrane</keyword>
<evidence type="ECO:0008006" key="4">
    <source>
        <dbReference type="Google" id="ProtNLM"/>
    </source>
</evidence>
<dbReference type="AlphaFoldDB" id="A0A829ZFY9"/>
<evidence type="ECO:0000313" key="3">
    <source>
        <dbReference type="Proteomes" id="UP000490821"/>
    </source>
</evidence>
<organism evidence="2 3">
    <name type="scientific">Thomasclavelia cocleata</name>
    <dbReference type="NCBI Taxonomy" id="69824"/>
    <lineage>
        <taxon>Bacteria</taxon>
        <taxon>Bacillati</taxon>
        <taxon>Bacillota</taxon>
        <taxon>Erysipelotrichia</taxon>
        <taxon>Erysipelotrichales</taxon>
        <taxon>Coprobacillaceae</taxon>
        <taxon>Thomasclavelia</taxon>
    </lineage>
</organism>
<keyword evidence="1" id="KW-0472">Membrane</keyword>
<dbReference type="RefSeq" id="WP_172473295.1">
    <property type="nucleotide sequence ID" value="NZ_BLMI01000275.1"/>
</dbReference>
<protein>
    <recommendedName>
        <fullName evidence="4">LPXTG-motif cell wall anchor domain-containing protein</fullName>
    </recommendedName>
</protein>
<sequence>MNLRLKPNKDLLSDLINQANGINRANYSAESLKVLDAEVLKAKAVFEDPNASEAKIKAVEASLTKALAVKLGESIKTGDDNLIGMFTTIALLSMMGYMILRRK</sequence>
<evidence type="ECO:0000313" key="2">
    <source>
        <dbReference type="EMBL" id="GFI42208.1"/>
    </source>
</evidence>
<dbReference type="EMBL" id="BLMI01000275">
    <property type="protein sequence ID" value="GFI42208.1"/>
    <property type="molecule type" value="Genomic_DNA"/>
</dbReference>
<gene>
    <name evidence="2" type="ORF">IMSAGC017_02255</name>
</gene>
<accession>A0A829ZFY9</accession>
<dbReference type="Gene3D" id="1.20.1270.90">
    <property type="entry name" value="AF1782-like"/>
    <property type="match status" value="1"/>
</dbReference>
<name>A0A829ZFY9_9FIRM</name>
<dbReference type="Proteomes" id="UP000490821">
    <property type="component" value="Unassembled WGS sequence"/>
</dbReference>
<reference evidence="2 3" key="1">
    <citation type="journal article" date="2020" name="Microbiome">
        <title>Single-cell genomics of uncultured bacteria reveals dietary fiber responders in the mouse gut microbiota.</title>
        <authorList>
            <person name="Chijiiwa R."/>
            <person name="Hosokawa M."/>
            <person name="Kogawa M."/>
            <person name="Nishikawa Y."/>
            <person name="Ide K."/>
            <person name="Sakanashi C."/>
            <person name="Takahashi K."/>
            <person name="Takeyama H."/>
        </authorList>
    </citation>
    <scope>NUCLEOTIDE SEQUENCE [LARGE SCALE GENOMIC DNA]</scope>
    <source>
        <strain evidence="2">IMSAGC_017</strain>
    </source>
</reference>
<keyword evidence="1" id="KW-1133">Transmembrane helix</keyword>
<evidence type="ECO:0000256" key="1">
    <source>
        <dbReference type="SAM" id="Phobius"/>
    </source>
</evidence>
<feature type="transmembrane region" description="Helical" evidence="1">
    <location>
        <begin position="82"/>
        <end position="100"/>
    </location>
</feature>
<comment type="caution">
    <text evidence="2">The sequence shown here is derived from an EMBL/GenBank/DDBJ whole genome shotgun (WGS) entry which is preliminary data.</text>
</comment>